<dbReference type="InterPro" id="IPR027022">
    <property type="entry name" value="ABC_permease_BceB-typ"/>
</dbReference>
<dbReference type="PANTHER" id="PTHR46795:SF3">
    <property type="entry name" value="ABC TRANSPORTER PERMEASE"/>
    <property type="match status" value="1"/>
</dbReference>
<dbReference type="KEGG" id="pmic:NW74_00235"/>
<evidence type="ECO:0000256" key="6">
    <source>
        <dbReference type="PIRNR" id="PIRNR018968"/>
    </source>
</evidence>
<dbReference type="PIRSF" id="PIRSF018968">
    <property type="entry name" value="ABC_permease_BceB"/>
    <property type="match status" value="1"/>
</dbReference>
<evidence type="ECO:0000313" key="9">
    <source>
        <dbReference type="Proteomes" id="UP000031386"/>
    </source>
</evidence>
<comment type="subcellular location">
    <subcellularLocation>
        <location evidence="1 6">Cell membrane</location>
        <topology evidence="1 6">Multi-pass membrane protein</topology>
    </subcellularLocation>
</comment>
<keyword evidence="4 6" id="KW-1133">Transmembrane helix</keyword>
<feature type="transmembrane region" description="Helical" evidence="6">
    <location>
        <begin position="53"/>
        <end position="76"/>
    </location>
</feature>
<dbReference type="RefSeq" id="WP_041953185.1">
    <property type="nucleotide sequence ID" value="NZ_CP009761.1"/>
</dbReference>
<evidence type="ECO:0000256" key="1">
    <source>
        <dbReference type="ARBA" id="ARBA00004651"/>
    </source>
</evidence>
<dbReference type="PANTHER" id="PTHR46795">
    <property type="entry name" value="ABC TRANSPORTER PERMEASE-RELATED-RELATED"/>
    <property type="match status" value="1"/>
</dbReference>
<dbReference type="InterPro" id="IPR052536">
    <property type="entry name" value="ABC-4_Integral_Memb_Prot"/>
</dbReference>
<feature type="transmembrane region" description="Helical" evidence="6">
    <location>
        <begin position="20"/>
        <end position="41"/>
    </location>
</feature>
<name>A0A0B4RZ94_9FIRM</name>
<evidence type="ECO:0000256" key="3">
    <source>
        <dbReference type="ARBA" id="ARBA00022692"/>
    </source>
</evidence>
<dbReference type="STRING" id="33033.NW74_00235"/>
<feature type="transmembrane region" description="Helical" evidence="6">
    <location>
        <begin position="109"/>
        <end position="135"/>
    </location>
</feature>
<feature type="transmembrane region" description="Helical" evidence="6">
    <location>
        <begin position="284"/>
        <end position="307"/>
    </location>
</feature>
<gene>
    <name evidence="8" type="ORF">NW74_00235</name>
</gene>
<reference evidence="8 9" key="1">
    <citation type="submission" date="2014-10" db="EMBL/GenBank/DDBJ databases">
        <title>Complete genome sequence of Parvimonas micra KCOM 1535 (= ChDC B708).</title>
        <authorList>
            <person name="Kook J.-K."/>
            <person name="Park S.-N."/>
            <person name="Lim Y.K."/>
            <person name="Roh H."/>
        </authorList>
    </citation>
    <scope>NUCLEOTIDE SEQUENCE [LARGE SCALE GENOMIC DNA]</scope>
    <source>
        <strain evidence="9">KCOM 1535 / ChDC B708</strain>
    </source>
</reference>
<dbReference type="EMBL" id="CP009761">
    <property type="protein sequence ID" value="AIZ35912.1"/>
    <property type="molecule type" value="Genomic_DNA"/>
</dbReference>
<feature type="transmembrane region" description="Helical" evidence="6">
    <location>
        <begin position="540"/>
        <end position="561"/>
    </location>
</feature>
<feature type="domain" description="ABC3 transporter permease C-terminal" evidence="7">
    <location>
        <begin position="61"/>
        <end position="183"/>
    </location>
</feature>
<evidence type="ECO:0000313" key="8">
    <source>
        <dbReference type="EMBL" id="AIZ35912.1"/>
    </source>
</evidence>
<comment type="similarity">
    <text evidence="6">Belongs to the ABC-4 integral membrane protein family.</text>
</comment>
<feature type="transmembrane region" description="Helical" evidence="6">
    <location>
        <begin position="200"/>
        <end position="218"/>
    </location>
</feature>
<organism evidence="8 9">
    <name type="scientific">Parvimonas micra</name>
    <dbReference type="NCBI Taxonomy" id="33033"/>
    <lineage>
        <taxon>Bacteria</taxon>
        <taxon>Bacillati</taxon>
        <taxon>Bacillota</taxon>
        <taxon>Tissierellia</taxon>
        <taxon>Tissierellales</taxon>
        <taxon>Peptoniphilaceae</taxon>
        <taxon>Parvimonas</taxon>
    </lineage>
</organism>
<keyword evidence="6" id="KW-0813">Transport</keyword>
<keyword evidence="9" id="KW-1185">Reference proteome</keyword>
<dbReference type="AlphaFoldDB" id="A0A0B4RZ94"/>
<accession>A0A0B4RZ94</accession>
<feature type="transmembrane region" description="Helical" evidence="6">
    <location>
        <begin position="230"/>
        <end position="254"/>
    </location>
</feature>
<feature type="transmembrane region" description="Helical" evidence="6">
    <location>
        <begin position="629"/>
        <end position="653"/>
    </location>
</feature>
<evidence type="ECO:0000256" key="4">
    <source>
        <dbReference type="ARBA" id="ARBA00022989"/>
    </source>
</evidence>
<feature type="transmembrane region" description="Helical" evidence="6">
    <location>
        <begin position="155"/>
        <end position="179"/>
    </location>
</feature>
<keyword evidence="5 6" id="KW-0472">Membrane</keyword>
<dbReference type="InterPro" id="IPR003838">
    <property type="entry name" value="ABC3_permease_C"/>
</dbReference>
<keyword evidence="3 6" id="KW-0812">Transmembrane</keyword>
<protein>
    <recommendedName>
        <fullName evidence="7">ABC3 transporter permease C-terminal domain-containing protein</fullName>
    </recommendedName>
</protein>
<dbReference type="GO" id="GO:0055085">
    <property type="term" value="P:transmembrane transport"/>
    <property type="evidence" value="ECO:0007669"/>
    <property type="project" value="UniProtKB-UniRule"/>
</dbReference>
<dbReference type="Proteomes" id="UP000031386">
    <property type="component" value="Chromosome"/>
</dbReference>
<evidence type="ECO:0000256" key="2">
    <source>
        <dbReference type="ARBA" id="ARBA00022475"/>
    </source>
</evidence>
<evidence type="ECO:0000259" key="7">
    <source>
        <dbReference type="Pfam" id="PF02687"/>
    </source>
</evidence>
<evidence type="ECO:0000256" key="5">
    <source>
        <dbReference type="ARBA" id="ARBA00023136"/>
    </source>
</evidence>
<feature type="transmembrane region" description="Helical" evidence="6">
    <location>
        <begin position="595"/>
        <end position="617"/>
    </location>
</feature>
<proteinExistence type="inferred from homology"/>
<dbReference type="GO" id="GO:0005886">
    <property type="term" value="C:plasma membrane"/>
    <property type="evidence" value="ECO:0007669"/>
    <property type="project" value="UniProtKB-SubCell"/>
</dbReference>
<keyword evidence="2 6" id="KW-1003">Cell membrane</keyword>
<dbReference type="Pfam" id="PF02687">
    <property type="entry name" value="FtsX"/>
    <property type="match status" value="1"/>
</dbReference>
<sequence length="663" mass="75356">MKSKMASKFAFKNMKANALLLTPFLIASSIMGTLFFVMASLGQNHYIEKNHEYVAILIKFGIFIVGIFTFIFILYANSFLAKRRNKEFALYGILGLEKKHIAKIISIEYILNFLTVSFFSITGGFVLGKLAFVLLNKITKNMTAKIMDCNFSISSAILTLIFLAIIFVLIYLTMIFKIGKSTPIELLSKQKKAEGEPKSKFILGTLGFIILCAGYYLSVTSKGNLSSFFAFFPAVIAVIIGTYLVFIAFSILVLKLLKRNRNLYYKAKNFLSISGMLYRMKSNAVSLASITLLSTSIIVTLATTLTINSSIKNLTDSIHPNDFYLSSSVTGNNKDILENGEERKKEILNILNRVLKEDEKIKNLTVKKTIMNPVINENGKITPLGKRQELSAFLIVETLEDFNKNNNTNYTLNDDEVIYSSNSKKLNNYDSMDFAGKNYKLVKVKNLFPMSISAEGMIIIVKDNETFIKMLEEYTFNYNEKQLKYNLDFNFDLESADKEAFYTRLHIDYDIFVQQKDIFSHSLSSKTEVDAFAYELNGGLLFFGMIVALIFITGTVLITYYKQISEGFEDKQNYHIMKNVGLPDSIIKKSLRVQILWIFFLPLVVATIHSIFAFPILYNILGGLGFNNIKIFTMSFATIVLCFSVIYFIIYSITSRVYYKIIK</sequence>